<proteinExistence type="predicted"/>
<dbReference type="Proteomes" id="UP001159363">
    <property type="component" value="Chromosome 2"/>
</dbReference>
<accession>A0ABQ9I7Q3</accession>
<protein>
    <submittedName>
        <fullName evidence="1">Uncharacterized protein</fullName>
    </submittedName>
</protein>
<name>A0ABQ9I7Q3_9NEOP</name>
<evidence type="ECO:0000313" key="1">
    <source>
        <dbReference type="EMBL" id="KAJ8892677.1"/>
    </source>
</evidence>
<evidence type="ECO:0000313" key="2">
    <source>
        <dbReference type="Proteomes" id="UP001159363"/>
    </source>
</evidence>
<dbReference type="EMBL" id="JARBHB010000002">
    <property type="protein sequence ID" value="KAJ8892677.1"/>
    <property type="molecule type" value="Genomic_DNA"/>
</dbReference>
<reference evidence="1 2" key="1">
    <citation type="submission" date="2023-02" db="EMBL/GenBank/DDBJ databases">
        <title>LHISI_Scaffold_Assembly.</title>
        <authorList>
            <person name="Stuart O.P."/>
            <person name="Cleave R."/>
            <person name="Magrath M.J.L."/>
            <person name="Mikheyev A.S."/>
        </authorList>
    </citation>
    <scope>NUCLEOTIDE SEQUENCE [LARGE SCALE GENOMIC DNA]</scope>
    <source>
        <strain evidence="1">Daus_M_001</strain>
        <tissue evidence="1">Leg muscle</tissue>
    </source>
</reference>
<keyword evidence="2" id="KW-1185">Reference proteome</keyword>
<gene>
    <name evidence="1" type="ORF">PR048_005258</name>
</gene>
<comment type="caution">
    <text evidence="1">The sequence shown here is derived from an EMBL/GenBank/DDBJ whole genome shotgun (WGS) entry which is preliminary data.</text>
</comment>
<sequence>MGRKTYQYKPLLSLPQYCVMCKQEPMTNEVGIKTSPSSVLLSTLSRAMAQGFRRVKFFSVVNYLFLC</sequence>
<organism evidence="1 2">
    <name type="scientific">Dryococelus australis</name>
    <dbReference type="NCBI Taxonomy" id="614101"/>
    <lineage>
        <taxon>Eukaryota</taxon>
        <taxon>Metazoa</taxon>
        <taxon>Ecdysozoa</taxon>
        <taxon>Arthropoda</taxon>
        <taxon>Hexapoda</taxon>
        <taxon>Insecta</taxon>
        <taxon>Pterygota</taxon>
        <taxon>Neoptera</taxon>
        <taxon>Polyneoptera</taxon>
        <taxon>Phasmatodea</taxon>
        <taxon>Verophasmatodea</taxon>
        <taxon>Anareolatae</taxon>
        <taxon>Phasmatidae</taxon>
        <taxon>Eurycanthinae</taxon>
        <taxon>Dryococelus</taxon>
    </lineage>
</organism>